<accession>A0A6I4IWQ1</accession>
<proteinExistence type="predicted"/>
<evidence type="ECO:0000313" key="1">
    <source>
        <dbReference type="EMBL" id="MVO76504.1"/>
    </source>
</evidence>
<reference evidence="1 2" key="1">
    <citation type="submission" date="2019-12" db="EMBL/GenBank/DDBJ databases">
        <authorList>
            <person name="Huq M.A."/>
        </authorList>
    </citation>
    <scope>NUCLEOTIDE SEQUENCE [LARGE SCALE GENOMIC DNA]</scope>
    <source>
        <strain evidence="1 2">MAH-20</strain>
    </source>
</reference>
<dbReference type="SUPFAM" id="SSF53187">
    <property type="entry name" value="Zn-dependent exopeptidases"/>
    <property type="match status" value="1"/>
</dbReference>
<dbReference type="PIRSF" id="PIRSF029730">
    <property type="entry name" value="UCP029730"/>
    <property type="match status" value="1"/>
</dbReference>
<dbReference type="Gene3D" id="3.40.630.40">
    <property type="entry name" value="Zn-dependent exopeptidases"/>
    <property type="match status" value="1"/>
</dbReference>
<dbReference type="Pfam" id="PF05013">
    <property type="entry name" value="FGase"/>
    <property type="match status" value="1"/>
</dbReference>
<dbReference type="EMBL" id="WQMS01000001">
    <property type="protein sequence ID" value="MVO76504.1"/>
    <property type="molecule type" value="Genomic_DNA"/>
</dbReference>
<dbReference type="GO" id="GO:0016787">
    <property type="term" value="F:hydrolase activity"/>
    <property type="evidence" value="ECO:0007669"/>
    <property type="project" value="UniProtKB-KW"/>
</dbReference>
<dbReference type="Proteomes" id="UP000441389">
    <property type="component" value="Unassembled WGS sequence"/>
</dbReference>
<gene>
    <name evidence="1" type="ORF">GON01_00925</name>
</gene>
<name>A0A6I4IWQ1_9SPHN</name>
<dbReference type="AlphaFoldDB" id="A0A6I4IWQ1"/>
<dbReference type="InterPro" id="IPR011227">
    <property type="entry name" value="UCP029730"/>
</dbReference>
<comment type="caution">
    <text evidence="1">The sequence shown here is derived from an EMBL/GenBank/DDBJ whole genome shotgun (WGS) entry which is preliminary data.</text>
</comment>
<sequence>MRGVSRACVGHGERRPVGAAPQTRVTFAARPGSSTGVSEAYSILPGDAATGLLIVVDHASRAIPADIDLGIDPAHADKHIGWDIGAADLGGALCARLGCPGLFGAVSRLVLDLHREEDSPALIPVASDGHHIPGNAALDAAGRDARIARFWRPYHARLADMVAENAPALIAAVHSFTPRLEMSDGPDRPWQVGILYNGDDRAARIAIEELRAMGFETGDNEPYSGKLLNATMNLHAEAHGIPYLAIEVRNDLISDTAGVARWAEVLEHVIVHCRNKLAPAAPLRT</sequence>
<organism evidence="1 2">
    <name type="scientific">Sphingomonas horti</name>
    <dbReference type="NCBI Taxonomy" id="2682842"/>
    <lineage>
        <taxon>Bacteria</taxon>
        <taxon>Pseudomonadati</taxon>
        <taxon>Pseudomonadota</taxon>
        <taxon>Alphaproteobacteria</taxon>
        <taxon>Sphingomonadales</taxon>
        <taxon>Sphingomonadaceae</taxon>
        <taxon>Sphingomonas</taxon>
    </lineage>
</organism>
<evidence type="ECO:0000313" key="2">
    <source>
        <dbReference type="Proteomes" id="UP000441389"/>
    </source>
</evidence>
<protein>
    <submittedName>
        <fullName evidence="1">N-formylglutamate amidohydrolase</fullName>
    </submittedName>
</protein>
<keyword evidence="2" id="KW-1185">Reference proteome</keyword>
<keyword evidence="1" id="KW-0378">Hydrolase</keyword>
<dbReference type="InterPro" id="IPR007709">
    <property type="entry name" value="N-FG_amidohydro"/>
</dbReference>